<dbReference type="EMBL" id="JAIZAY010000023">
    <property type="protein sequence ID" value="KAJ8019610.1"/>
    <property type="molecule type" value="Genomic_DNA"/>
</dbReference>
<keyword evidence="2" id="KW-1185">Reference proteome</keyword>
<evidence type="ECO:0000313" key="1">
    <source>
        <dbReference type="EMBL" id="KAJ8019610.1"/>
    </source>
</evidence>
<accession>A0A9Q1BAK1</accession>
<comment type="caution">
    <text evidence="1">The sequence shown here is derived from an EMBL/GenBank/DDBJ whole genome shotgun (WGS) entry which is preliminary data.</text>
</comment>
<dbReference type="AlphaFoldDB" id="A0A9Q1BAK1"/>
<organism evidence="1 2">
    <name type="scientific">Holothuria leucospilota</name>
    <name type="common">Black long sea cucumber</name>
    <name type="synonym">Mertensiothuria leucospilota</name>
    <dbReference type="NCBI Taxonomy" id="206669"/>
    <lineage>
        <taxon>Eukaryota</taxon>
        <taxon>Metazoa</taxon>
        <taxon>Echinodermata</taxon>
        <taxon>Eleutherozoa</taxon>
        <taxon>Echinozoa</taxon>
        <taxon>Holothuroidea</taxon>
        <taxon>Aspidochirotacea</taxon>
        <taxon>Aspidochirotida</taxon>
        <taxon>Holothuriidae</taxon>
        <taxon>Holothuria</taxon>
    </lineage>
</organism>
<name>A0A9Q1BAK1_HOLLE</name>
<dbReference type="Proteomes" id="UP001152320">
    <property type="component" value="Chromosome 23"/>
</dbReference>
<dbReference type="OrthoDB" id="6155276at2759"/>
<evidence type="ECO:0000313" key="2">
    <source>
        <dbReference type="Proteomes" id="UP001152320"/>
    </source>
</evidence>
<reference evidence="1" key="1">
    <citation type="submission" date="2021-10" db="EMBL/GenBank/DDBJ databases">
        <title>Tropical sea cucumber genome reveals ecological adaptation and Cuvierian tubules defense mechanism.</title>
        <authorList>
            <person name="Chen T."/>
        </authorList>
    </citation>
    <scope>NUCLEOTIDE SEQUENCE</scope>
    <source>
        <strain evidence="1">Nanhai2018</strain>
        <tissue evidence="1">Muscle</tissue>
    </source>
</reference>
<proteinExistence type="predicted"/>
<gene>
    <name evidence="1" type="ORF">HOLleu_41263</name>
</gene>
<sequence length="112" mass="12601">MLNQPPYLSLFVYNQKPKPGEADFETWKYEVECLQREGGFIKEILTSLVKRSLRSEAGEIVRHLGVNASIIQEIAEKLETLYGTVESGSTLLQQVYTRSGQNCCSVWAKAST</sequence>
<protein>
    <submittedName>
        <fullName evidence="1">Uncharacterized protein</fullName>
    </submittedName>
</protein>